<dbReference type="Proteomes" id="UP000553632">
    <property type="component" value="Unassembled WGS sequence"/>
</dbReference>
<comment type="similarity">
    <text evidence="1">Belongs to the peptidase S10 family.</text>
</comment>
<evidence type="ECO:0000313" key="4">
    <source>
        <dbReference type="Proteomes" id="UP000553632"/>
    </source>
</evidence>
<gene>
    <name evidence="3" type="ORF">FOZ62_010188</name>
    <name evidence="2" type="ORF">FOZ63_011170</name>
</gene>
<dbReference type="Proteomes" id="UP000574390">
    <property type="component" value="Unassembled WGS sequence"/>
</dbReference>
<evidence type="ECO:0000313" key="2">
    <source>
        <dbReference type="EMBL" id="KAF4717380.1"/>
    </source>
</evidence>
<evidence type="ECO:0000313" key="3">
    <source>
        <dbReference type="EMBL" id="KAF4739778.1"/>
    </source>
</evidence>
<dbReference type="InterPro" id="IPR029058">
    <property type="entry name" value="AB_hydrolase_fold"/>
</dbReference>
<feature type="non-terminal residue" evidence="3">
    <location>
        <position position="1"/>
    </location>
</feature>
<evidence type="ECO:0000256" key="1">
    <source>
        <dbReference type="ARBA" id="ARBA00009431"/>
    </source>
</evidence>
<proteinExistence type="inferred from homology"/>
<dbReference type="AlphaFoldDB" id="A0A7J6T3K5"/>
<comment type="caution">
    <text evidence="3">The sequence shown here is derived from an EMBL/GenBank/DDBJ whole genome shotgun (WGS) entry which is preliminary data.</text>
</comment>
<evidence type="ECO:0000313" key="5">
    <source>
        <dbReference type="Proteomes" id="UP000574390"/>
    </source>
</evidence>
<dbReference type="InterPro" id="IPR001563">
    <property type="entry name" value="Peptidase_S10"/>
</dbReference>
<feature type="non-terminal residue" evidence="3">
    <location>
        <position position="157"/>
    </location>
</feature>
<dbReference type="EMBL" id="JABANO010027125">
    <property type="protein sequence ID" value="KAF4717380.1"/>
    <property type="molecule type" value="Genomic_DNA"/>
</dbReference>
<keyword evidence="4" id="KW-1185">Reference proteome</keyword>
<dbReference type="EMBL" id="JABANM010010173">
    <property type="protein sequence ID" value="KAF4739778.1"/>
    <property type="molecule type" value="Genomic_DNA"/>
</dbReference>
<dbReference type="Pfam" id="PF00450">
    <property type="entry name" value="Peptidase_S10"/>
    <property type="match status" value="1"/>
</dbReference>
<reference evidence="4 5" key="1">
    <citation type="submission" date="2020-04" db="EMBL/GenBank/DDBJ databases">
        <title>Perkinsus olseni comparative genomics.</title>
        <authorList>
            <person name="Bogema D.R."/>
        </authorList>
    </citation>
    <scope>NUCLEOTIDE SEQUENCE [LARGE SCALE GENOMIC DNA]</scope>
    <source>
        <strain evidence="3">ATCC PRA-205</strain>
        <strain evidence="2 4">ATCC PRA-207</strain>
    </source>
</reference>
<dbReference type="SUPFAM" id="SSF53474">
    <property type="entry name" value="alpha/beta-Hydrolases"/>
    <property type="match status" value="1"/>
</dbReference>
<name>A0A7J6T3K5_PEROL</name>
<sequence length="157" mass="17178">HERARSVETLQVRLIGSSLQGFSLEWYFSFGPQRAQVVLDRGLQVLIYAGDPDNLRHWFGNQAWTNALPWAHRAECNEKSPGHGVSEMSAQCLGCSDIHTMELWWTSTHARAKAATIAACAVRGSVVHFSGHQATEAAIKLTSLATFAGEQGTSSIK</sequence>
<accession>A0A7J6T3K5</accession>
<dbReference type="GO" id="GO:0006508">
    <property type="term" value="P:proteolysis"/>
    <property type="evidence" value="ECO:0007669"/>
    <property type="project" value="InterPro"/>
</dbReference>
<dbReference type="Gene3D" id="3.40.50.12670">
    <property type="match status" value="1"/>
</dbReference>
<organism evidence="3 5">
    <name type="scientific">Perkinsus olseni</name>
    <name type="common">Perkinsus atlanticus</name>
    <dbReference type="NCBI Taxonomy" id="32597"/>
    <lineage>
        <taxon>Eukaryota</taxon>
        <taxon>Sar</taxon>
        <taxon>Alveolata</taxon>
        <taxon>Perkinsozoa</taxon>
        <taxon>Perkinsea</taxon>
        <taxon>Perkinsida</taxon>
        <taxon>Perkinsidae</taxon>
        <taxon>Perkinsus</taxon>
    </lineage>
</organism>
<dbReference type="GO" id="GO:0004185">
    <property type="term" value="F:serine-type carboxypeptidase activity"/>
    <property type="evidence" value="ECO:0007669"/>
    <property type="project" value="InterPro"/>
</dbReference>
<protein>
    <submittedName>
        <fullName evidence="3">Uncharacterized protein</fullName>
    </submittedName>
</protein>